<dbReference type="SUPFAM" id="SSF57756">
    <property type="entry name" value="Retrovirus zinc finger-like domains"/>
    <property type="match status" value="1"/>
</dbReference>
<keyword evidence="1" id="KW-0479">Metal-binding</keyword>
<dbReference type="STRING" id="3775.A0A1Q3BUT7"/>
<keyword evidence="1" id="KW-0863">Zinc-finger</keyword>
<evidence type="ECO:0000256" key="1">
    <source>
        <dbReference type="PROSITE-ProRule" id="PRU00325"/>
    </source>
</evidence>
<dbReference type="InterPro" id="IPR036875">
    <property type="entry name" value="Znf_CCHC_sf"/>
</dbReference>
<dbReference type="AlphaFoldDB" id="A0A1Q3BUT7"/>
<reference evidence="4" key="1">
    <citation type="submission" date="2016-04" db="EMBL/GenBank/DDBJ databases">
        <title>Cephalotus genome sequencing.</title>
        <authorList>
            <person name="Fukushima K."/>
            <person name="Hasebe M."/>
            <person name="Fang X."/>
        </authorList>
    </citation>
    <scope>NUCLEOTIDE SEQUENCE [LARGE SCALE GENOMIC DNA]</scope>
    <source>
        <strain evidence="4">cv. St1</strain>
    </source>
</reference>
<dbReference type="EMBL" id="BDDD01000921">
    <property type="protein sequence ID" value="GAV71523.1"/>
    <property type="molecule type" value="Genomic_DNA"/>
</dbReference>
<dbReference type="PANTHER" id="PTHR47718:SF7">
    <property type="entry name" value="PROTEIN FAR1-RELATED SEQUENCE"/>
    <property type="match status" value="1"/>
</dbReference>
<organism evidence="3 4">
    <name type="scientific">Cephalotus follicularis</name>
    <name type="common">Albany pitcher plant</name>
    <dbReference type="NCBI Taxonomy" id="3775"/>
    <lineage>
        <taxon>Eukaryota</taxon>
        <taxon>Viridiplantae</taxon>
        <taxon>Streptophyta</taxon>
        <taxon>Embryophyta</taxon>
        <taxon>Tracheophyta</taxon>
        <taxon>Spermatophyta</taxon>
        <taxon>Magnoliopsida</taxon>
        <taxon>eudicotyledons</taxon>
        <taxon>Gunneridae</taxon>
        <taxon>Pentapetalae</taxon>
        <taxon>rosids</taxon>
        <taxon>fabids</taxon>
        <taxon>Oxalidales</taxon>
        <taxon>Cephalotaceae</taxon>
        <taxon>Cephalotus</taxon>
    </lineage>
</organism>
<evidence type="ECO:0000313" key="4">
    <source>
        <dbReference type="Proteomes" id="UP000187406"/>
    </source>
</evidence>
<proteinExistence type="predicted"/>
<evidence type="ECO:0000259" key="2">
    <source>
        <dbReference type="PROSITE" id="PS50966"/>
    </source>
</evidence>
<protein>
    <recommendedName>
        <fullName evidence="2">SWIM-type domain-containing protein</fullName>
    </recommendedName>
</protein>
<feature type="domain" description="SWIM-type" evidence="2">
    <location>
        <begin position="166"/>
        <end position="203"/>
    </location>
</feature>
<accession>A0A1Q3BUT7</accession>
<dbReference type="PANTHER" id="PTHR47718">
    <property type="entry name" value="OS01G0519700 PROTEIN"/>
    <property type="match status" value="1"/>
</dbReference>
<dbReference type="PROSITE" id="PS50966">
    <property type="entry name" value="ZF_SWIM"/>
    <property type="match status" value="1"/>
</dbReference>
<sequence length="361" mass="41470">MNLDPNFYFSMECDSDGTLRSMFWADARSREAYLNFSNVVVFDVTYKANNFVCLSGRSESINAFFDGFVNLNTLLPDFVEQYDRALMARREAEKPKDFLTTTSKPRLISRLPFEKVAATCYTAKMFELFQKELNDSVSYWSDLVNHEDDVIVYKVGLCDEDKRKWYTVLYDESEGLTLKCECAKFETDGYLCKHIFHVMKQKHVTVIPERYILKRWTIDAIYIMDSGVDNELGNEVTPIMKWSLKTQANEAMEIASSSVATYKDMRSLHKGLMDKFRSLSLTDIRFVLVTGVPNEVGSSAIPVDMLGISIRDPQVVRTKGRPKTASRIPSGLIISQKERRKHMCSLCHEKGHYMTTCPNKI</sequence>
<evidence type="ECO:0000313" key="3">
    <source>
        <dbReference type="EMBL" id="GAV71523.1"/>
    </source>
</evidence>
<dbReference type="Proteomes" id="UP000187406">
    <property type="component" value="Unassembled WGS sequence"/>
</dbReference>
<dbReference type="Pfam" id="PF04434">
    <property type="entry name" value="SWIM"/>
    <property type="match status" value="1"/>
</dbReference>
<comment type="caution">
    <text evidence="3">The sequence shown here is derived from an EMBL/GenBank/DDBJ whole genome shotgun (WGS) entry which is preliminary data.</text>
</comment>
<keyword evidence="4" id="KW-1185">Reference proteome</keyword>
<dbReference type="OrthoDB" id="2431635at2759"/>
<dbReference type="GO" id="GO:0008270">
    <property type="term" value="F:zinc ion binding"/>
    <property type="evidence" value="ECO:0007669"/>
    <property type="project" value="UniProtKB-KW"/>
</dbReference>
<dbReference type="InParanoid" id="A0A1Q3BUT7"/>
<dbReference type="InterPro" id="IPR007527">
    <property type="entry name" value="Znf_SWIM"/>
</dbReference>
<keyword evidence="1" id="KW-0862">Zinc</keyword>
<name>A0A1Q3BUT7_CEPFO</name>
<gene>
    <name evidence="3" type="ORF">CFOL_v3_15016</name>
</gene>
<dbReference type="GO" id="GO:0003676">
    <property type="term" value="F:nucleic acid binding"/>
    <property type="evidence" value="ECO:0007669"/>
    <property type="project" value="InterPro"/>
</dbReference>